<dbReference type="AlphaFoldDB" id="A0A419V9C7"/>
<evidence type="ECO:0000256" key="3">
    <source>
        <dbReference type="PROSITE-ProRule" id="PRU00339"/>
    </source>
</evidence>
<dbReference type="InterPro" id="IPR051012">
    <property type="entry name" value="CellSynth/LPSAsmb/PSIAsmb"/>
</dbReference>
<proteinExistence type="predicted"/>
<reference evidence="5 6" key="1">
    <citation type="submission" date="2018-09" db="EMBL/GenBank/DDBJ databases">
        <title>Genomic Encyclopedia of Archaeal and Bacterial Type Strains, Phase II (KMG-II): from individual species to whole genera.</title>
        <authorList>
            <person name="Goeker M."/>
        </authorList>
    </citation>
    <scope>NUCLEOTIDE SEQUENCE [LARGE SCALE GENOMIC DNA]</scope>
    <source>
        <strain evidence="5 6">DSM 17008</strain>
    </source>
</reference>
<dbReference type="Proteomes" id="UP000285120">
    <property type="component" value="Unassembled WGS sequence"/>
</dbReference>
<dbReference type="PROSITE" id="PS50005">
    <property type="entry name" value="TPR"/>
    <property type="match status" value="1"/>
</dbReference>
<keyword evidence="1" id="KW-0677">Repeat</keyword>
<evidence type="ECO:0000256" key="2">
    <source>
        <dbReference type="ARBA" id="ARBA00022803"/>
    </source>
</evidence>
<organism evidence="5 6">
    <name type="scientific">Sinobaca qinghaiensis</name>
    <dbReference type="NCBI Taxonomy" id="342944"/>
    <lineage>
        <taxon>Bacteria</taxon>
        <taxon>Bacillati</taxon>
        <taxon>Bacillota</taxon>
        <taxon>Bacilli</taxon>
        <taxon>Bacillales</taxon>
        <taxon>Sporolactobacillaceae</taxon>
        <taxon>Sinobaca</taxon>
    </lineage>
</organism>
<feature type="coiled-coil region" evidence="4">
    <location>
        <begin position="127"/>
        <end position="155"/>
    </location>
</feature>
<dbReference type="Pfam" id="PF14559">
    <property type="entry name" value="TPR_19"/>
    <property type="match status" value="1"/>
</dbReference>
<name>A0A419V9C7_9BACL</name>
<gene>
    <name evidence="5" type="ORF">ATL39_0782</name>
</gene>
<dbReference type="RefSeq" id="WP_120191954.1">
    <property type="nucleotide sequence ID" value="NZ_RAPK01000006.1"/>
</dbReference>
<evidence type="ECO:0000313" key="5">
    <source>
        <dbReference type="EMBL" id="RKD76563.1"/>
    </source>
</evidence>
<dbReference type="InterPro" id="IPR011990">
    <property type="entry name" value="TPR-like_helical_dom_sf"/>
</dbReference>
<evidence type="ECO:0000256" key="1">
    <source>
        <dbReference type="ARBA" id="ARBA00022737"/>
    </source>
</evidence>
<accession>A0A419V9C7</accession>
<dbReference type="EMBL" id="RAPK01000006">
    <property type="protein sequence ID" value="RKD76563.1"/>
    <property type="molecule type" value="Genomic_DNA"/>
</dbReference>
<comment type="caution">
    <text evidence="5">The sequence shown here is derived from an EMBL/GenBank/DDBJ whole genome shotgun (WGS) entry which is preliminary data.</text>
</comment>
<keyword evidence="4" id="KW-0175">Coiled coil</keyword>
<dbReference type="PANTHER" id="PTHR45586">
    <property type="entry name" value="TPR REPEAT-CONTAINING PROTEIN PA4667"/>
    <property type="match status" value="1"/>
</dbReference>
<feature type="repeat" description="TPR" evidence="3">
    <location>
        <begin position="18"/>
        <end position="51"/>
    </location>
</feature>
<dbReference type="SMART" id="SM00028">
    <property type="entry name" value="TPR"/>
    <property type="match status" value="3"/>
</dbReference>
<protein>
    <submittedName>
        <fullName evidence="5">Lipopolysaccharide biosynthesis regulator YciM</fullName>
    </submittedName>
</protein>
<keyword evidence="2 3" id="KW-0802">TPR repeat</keyword>
<keyword evidence="6" id="KW-1185">Reference proteome</keyword>
<sequence>MKSSTEKTGRVLPFLQNEEHYFKRGIHAFQKRELDRAVKYLKKAIDMDPTQGVFQCQLAVVYSDTGEYEESNRLLWHVLEDLDSSLSECYFFLANNYVYLGLFDKAKEMAESYLTMQPEGDFSKDARDLLDLLLEDEEEENNQQEEELIMKYEKSERLMKTKQFAEADQILEEIIADYPDYLPAKCQLARLLHEQDRSEEALALVKDIAREHMYLPALCQLAVLYAEMGRDTEAQETAEMLKNIIPLDKSHLFYAASTLCRLGFYEESRLLFERYVKRHAPTQEGFHLFFGASAYQSGRTIQAEQQWKQSMNKDNHTAGELLKHWKEDGLSTEAVQSAVKEHYKL</sequence>
<dbReference type="InterPro" id="IPR019734">
    <property type="entry name" value="TPR_rpt"/>
</dbReference>
<evidence type="ECO:0000256" key="4">
    <source>
        <dbReference type="SAM" id="Coils"/>
    </source>
</evidence>
<dbReference type="OrthoDB" id="600613at2"/>
<dbReference type="Pfam" id="PF13374">
    <property type="entry name" value="TPR_10"/>
    <property type="match status" value="1"/>
</dbReference>
<dbReference type="Pfam" id="PF13181">
    <property type="entry name" value="TPR_8"/>
    <property type="match status" value="2"/>
</dbReference>
<evidence type="ECO:0000313" key="6">
    <source>
        <dbReference type="Proteomes" id="UP000285120"/>
    </source>
</evidence>
<dbReference type="Gene3D" id="1.25.40.10">
    <property type="entry name" value="Tetratricopeptide repeat domain"/>
    <property type="match status" value="3"/>
</dbReference>
<dbReference type="PANTHER" id="PTHR45586:SF1">
    <property type="entry name" value="LIPOPOLYSACCHARIDE ASSEMBLY PROTEIN B"/>
    <property type="match status" value="1"/>
</dbReference>
<dbReference type="SUPFAM" id="SSF48452">
    <property type="entry name" value="TPR-like"/>
    <property type="match status" value="2"/>
</dbReference>